<dbReference type="Proteomes" id="UP001156881">
    <property type="component" value="Unassembled WGS sequence"/>
</dbReference>
<gene>
    <name evidence="3" type="ORF">GCM10007884_31490</name>
    <name evidence="4" type="ORF">GGR33_003697</name>
</gene>
<proteinExistence type="predicted"/>
<evidence type="ECO:0000259" key="2">
    <source>
        <dbReference type="Pfam" id="PF06791"/>
    </source>
</evidence>
<dbReference type="RefSeq" id="WP_183507811.1">
    <property type="nucleotide sequence ID" value="NZ_BSPG01000018.1"/>
</dbReference>
<organism evidence="4 5">
    <name type="scientific">Methylobacterium brachythecii</name>
    <dbReference type="NCBI Taxonomy" id="1176177"/>
    <lineage>
        <taxon>Bacteria</taxon>
        <taxon>Pseudomonadati</taxon>
        <taxon>Pseudomonadota</taxon>
        <taxon>Alphaproteobacteria</taxon>
        <taxon>Hyphomicrobiales</taxon>
        <taxon>Methylobacteriaceae</taxon>
        <taxon>Methylobacterium</taxon>
    </lineage>
</organism>
<feature type="region of interest" description="Disordered" evidence="1">
    <location>
        <begin position="467"/>
        <end position="486"/>
    </location>
</feature>
<dbReference type="EMBL" id="BSPG01000018">
    <property type="protein sequence ID" value="GLS45160.1"/>
    <property type="molecule type" value="Genomic_DNA"/>
</dbReference>
<protein>
    <submittedName>
        <fullName evidence="4">Phage-related minor tail protein</fullName>
    </submittedName>
</protein>
<dbReference type="EMBL" id="JACIDN010000007">
    <property type="protein sequence ID" value="MBB3904178.1"/>
    <property type="molecule type" value="Genomic_DNA"/>
</dbReference>
<comment type="caution">
    <text evidence="4">The sequence shown here is derived from an EMBL/GenBank/DDBJ whole genome shotgun (WGS) entry which is preliminary data.</text>
</comment>
<name>A0A7W6AIX3_9HYPH</name>
<dbReference type="AlphaFoldDB" id="A0A7W6AIX3"/>
<reference evidence="6" key="2">
    <citation type="journal article" date="2019" name="Int. J. Syst. Evol. Microbiol.">
        <title>The Global Catalogue of Microorganisms (GCM) 10K type strain sequencing project: providing services to taxonomists for standard genome sequencing and annotation.</title>
        <authorList>
            <consortium name="The Broad Institute Genomics Platform"/>
            <consortium name="The Broad Institute Genome Sequencing Center for Infectious Disease"/>
            <person name="Wu L."/>
            <person name="Ma J."/>
        </authorList>
    </citation>
    <scope>NUCLEOTIDE SEQUENCE [LARGE SCALE GENOMIC DNA]</scope>
    <source>
        <strain evidence="6">NBRC 107710</strain>
    </source>
</reference>
<feature type="compositionally biased region" description="Polar residues" evidence="1">
    <location>
        <begin position="917"/>
        <end position="926"/>
    </location>
</feature>
<feature type="compositionally biased region" description="Low complexity" evidence="1">
    <location>
        <begin position="471"/>
        <end position="485"/>
    </location>
</feature>
<feature type="domain" description="Bacteriophage tail tape measure N-terminal" evidence="2">
    <location>
        <begin position="158"/>
        <end position="350"/>
    </location>
</feature>
<dbReference type="InterPro" id="IPR009628">
    <property type="entry name" value="Phage_tape_measure_N"/>
</dbReference>
<evidence type="ECO:0000256" key="1">
    <source>
        <dbReference type="SAM" id="MobiDB-lite"/>
    </source>
</evidence>
<reference evidence="3" key="1">
    <citation type="journal article" date="2014" name="Int. J. Syst. Evol. Microbiol.">
        <title>Complete genome of a new Firmicutes species belonging to the dominant human colonic microbiota ('Ruminococcus bicirculans') reveals two chromosomes and a selective capacity to utilize plant glucans.</title>
        <authorList>
            <consortium name="NISC Comparative Sequencing Program"/>
            <person name="Wegmann U."/>
            <person name="Louis P."/>
            <person name="Goesmann A."/>
            <person name="Henrissat B."/>
            <person name="Duncan S.H."/>
            <person name="Flint H.J."/>
        </authorList>
    </citation>
    <scope>NUCLEOTIDE SEQUENCE</scope>
    <source>
        <strain evidence="3">NBRC 107710</strain>
    </source>
</reference>
<evidence type="ECO:0000313" key="6">
    <source>
        <dbReference type="Proteomes" id="UP001156881"/>
    </source>
</evidence>
<feature type="region of interest" description="Disordered" evidence="1">
    <location>
        <begin position="903"/>
        <end position="926"/>
    </location>
</feature>
<accession>A0A7W6AIX3</accession>
<evidence type="ECO:0000313" key="5">
    <source>
        <dbReference type="Proteomes" id="UP000517759"/>
    </source>
</evidence>
<reference evidence="3" key="4">
    <citation type="submission" date="2023-01" db="EMBL/GenBank/DDBJ databases">
        <title>Draft genome sequence of Methylobacterium brachythecii strain NBRC 107710.</title>
        <authorList>
            <person name="Sun Q."/>
            <person name="Mori K."/>
        </authorList>
    </citation>
    <scope>NUCLEOTIDE SEQUENCE</scope>
    <source>
        <strain evidence="3">NBRC 107710</strain>
    </source>
</reference>
<dbReference type="Pfam" id="PF06791">
    <property type="entry name" value="TMP_2"/>
    <property type="match status" value="1"/>
</dbReference>
<feature type="region of interest" description="Disordered" evidence="1">
    <location>
        <begin position="54"/>
        <end position="91"/>
    </location>
</feature>
<reference evidence="4 5" key="3">
    <citation type="submission" date="2020-08" db="EMBL/GenBank/DDBJ databases">
        <title>Genomic Encyclopedia of Type Strains, Phase IV (KMG-IV): sequencing the most valuable type-strain genomes for metagenomic binning, comparative biology and taxonomic classification.</title>
        <authorList>
            <person name="Goeker M."/>
        </authorList>
    </citation>
    <scope>NUCLEOTIDE SEQUENCE [LARGE SCALE GENOMIC DNA]</scope>
    <source>
        <strain evidence="4 5">DSM 24105</strain>
    </source>
</reference>
<evidence type="ECO:0000313" key="4">
    <source>
        <dbReference type="EMBL" id="MBB3904178.1"/>
    </source>
</evidence>
<dbReference type="Proteomes" id="UP000517759">
    <property type="component" value="Unassembled WGS sequence"/>
</dbReference>
<keyword evidence="6" id="KW-1185">Reference proteome</keyword>
<sequence>MATKSYAIRLQAEGGAEIKQAFDQAGRAGQDAFSDVGAAADRATAATEKLTAKTNEAANAARQAQSSAKGAAGASAAPAIPASIPTPSPATQREIEALRRRLDQDYRNGRQQAKDADIIGRSNLSDSEADRLRYLSQQKYGVNDNTSRGLSTNDKLFVKYQAFDVSSQLVGGAPLSTIAVQQGSQVLQKLGDREGGLTQGLKQLGVSATALVTPFTVATTATLAAVAAFAFAAKSASDDRQKLEQATLGLGRGTGASVSDLDALAKGNAEAGKVSTSTAREIVAAYAQTGQIALPVIGDLTRETERYARITGQDTVTATQQLAASFSNLTTGIDDIASKIGGLDDRTKQLILTQLEQGNRSAAQQTAAEYLRSTVEANTAATTGWAAAWQTATTAANSYWEAAKRIAGIKLGIVPEGAQEAVDRLQKLVDNTNINRKVSGLEPLNPYDNETARQLEAAKVILDTERRETAGRAATEAANRASTTAGDIARAVDPNYSRLSQLRKQQSDLSDALSSPEARGKLADFDQTENAYLGVTRAIETLTDANGKIISSEEMSRRQDQLRIDSLKAKTDAEKADVAQRQKAFDLIGKTITGSDARGQIERAGQMARLEAQSKGGGGADKVDEYDRALKQTDDRIRRQGEEAQTYGMTADVVARYRTEQELLTAAKRADRDITPDLTAQIKDYADRAADAAKRVEDLRESSKRTDDLRGVGTDGVRTLTRDLIDGAGKAKTLQDVLGGIKNKAADLAATSISDMIFGKRGSSDMGLLSKLFSGEGGLFSGLKSLFGFESGGYTGPGAKYDVAGIVHKDEYVFDKAATNRIGVPVLEAMRRGVRGYAGGGYVTGGSYVMPRAATMQAANSNGGAPVINFIPPPGVPLAADGPPRRNASGGYDQALRTVGDGLANQGRGGRGAFREQFNTPATRIG</sequence>
<evidence type="ECO:0000313" key="3">
    <source>
        <dbReference type="EMBL" id="GLS45160.1"/>
    </source>
</evidence>